<feature type="region of interest" description="Disordered" evidence="1">
    <location>
        <begin position="1"/>
        <end position="48"/>
    </location>
</feature>
<gene>
    <name evidence="2" type="ORF">PAL_GLEAN10026035</name>
</gene>
<dbReference type="InParanoid" id="L5K1Y2"/>
<protein>
    <submittedName>
        <fullName evidence="2">Uncharacterized protein</fullName>
    </submittedName>
</protein>
<sequence>MGRRDERTRPPREEGKFRCTAVGPSLPGGPRTPPAPSEPRPMPTSVSRGRLLQLLSHLQLSAVHPTRPSASCAGEKHALAYRPAAVLGMGKEEPHRRQRARPPRVAS</sequence>
<keyword evidence="3" id="KW-1185">Reference proteome</keyword>
<dbReference type="AlphaFoldDB" id="L5K1Y2"/>
<feature type="compositionally biased region" description="Basic and acidic residues" evidence="1">
    <location>
        <begin position="1"/>
        <end position="17"/>
    </location>
</feature>
<dbReference type="EMBL" id="KB031068">
    <property type="protein sequence ID" value="ELK04761.1"/>
    <property type="molecule type" value="Genomic_DNA"/>
</dbReference>
<feature type="compositionally biased region" description="Pro residues" evidence="1">
    <location>
        <begin position="30"/>
        <end position="42"/>
    </location>
</feature>
<evidence type="ECO:0000256" key="1">
    <source>
        <dbReference type="SAM" id="MobiDB-lite"/>
    </source>
</evidence>
<dbReference type="Proteomes" id="UP000010552">
    <property type="component" value="Unassembled WGS sequence"/>
</dbReference>
<accession>L5K1Y2</accession>
<proteinExistence type="predicted"/>
<reference evidence="3" key="1">
    <citation type="journal article" date="2013" name="Science">
        <title>Comparative analysis of bat genomes provides insight into the evolution of flight and immunity.</title>
        <authorList>
            <person name="Zhang G."/>
            <person name="Cowled C."/>
            <person name="Shi Z."/>
            <person name="Huang Z."/>
            <person name="Bishop-Lilly K.A."/>
            <person name="Fang X."/>
            <person name="Wynne J.W."/>
            <person name="Xiong Z."/>
            <person name="Baker M.L."/>
            <person name="Zhao W."/>
            <person name="Tachedjian M."/>
            <person name="Zhu Y."/>
            <person name="Zhou P."/>
            <person name="Jiang X."/>
            <person name="Ng J."/>
            <person name="Yang L."/>
            <person name="Wu L."/>
            <person name="Xiao J."/>
            <person name="Feng Y."/>
            <person name="Chen Y."/>
            <person name="Sun X."/>
            <person name="Zhang Y."/>
            <person name="Marsh G.A."/>
            <person name="Crameri G."/>
            <person name="Broder C.C."/>
            <person name="Frey K.G."/>
            <person name="Wang L.F."/>
            <person name="Wang J."/>
        </authorList>
    </citation>
    <scope>NUCLEOTIDE SEQUENCE [LARGE SCALE GENOMIC DNA]</scope>
</reference>
<evidence type="ECO:0000313" key="2">
    <source>
        <dbReference type="EMBL" id="ELK04761.1"/>
    </source>
</evidence>
<name>L5K1Y2_PTEAL</name>
<organism evidence="2 3">
    <name type="scientific">Pteropus alecto</name>
    <name type="common">Black flying fox</name>
    <dbReference type="NCBI Taxonomy" id="9402"/>
    <lineage>
        <taxon>Eukaryota</taxon>
        <taxon>Metazoa</taxon>
        <taxon>Chordata</taxon>
        <taxon>Craniata</taxon>
        <taxon>Vertebrata</taxon>
        <taxon>Euteleostomi</taxon>
        <taxon>Mammalia</taxon>
        <taxon>Eutheria</taxon>
        <taxon>Laurasiatheria</taxon>
        <taxon>Chiroptera</taxon>
        <taxon>Yinpterochiroptera</taxon>
        <taxon>Pteropodoidea</taxon>
        <taxon>Pteropodidae</taxon>
        <taxon>Pteropodinae</taxon>
        <taxon>Pteropus</taxon>
    </lineage>
</organism>
<evidence type="ECO:0000313" key="3">
    <source>
        <dbReference type="Proteomes" id="UP000010552"/>
    </source>
</evidence>
<feature type="region of interest" description="Disordered" evidence="1">
    <location>
        <begin position="84"/>
        <end position="107"/>
    </location>
</feature>
<feature type="compositionally biased region" description="Basic residues" evidence="1">
    <location>
        <begin position="96"/>
        <end position="107"/>
    </location>
</feature>